<evidence type="ECO:0000259" key="2">
    <source>
        <dbReference type="Pfam" id="PF22636"/>
    </source>
</evidence>
<keyword evidence="4" id="KW-1185">Reference proteome</keyword>
<dbReference type="InterPro" id="IPR025540">
    <property type="entry name" value="FlK"/>
</dbReference>
<protein>
    <submittedName>
        <fullName evidence="3">Thioesterase family protein</fullName>
    </submittedName>
</protein>
<evidence type="ECO:0000313" key="3">
    <source>
        <dbReference type="EMBL" id="MFG3012969.1"/>
    </source>
</evidence>
<reference evidence="3 4" key="1">
    <citation type="submission" date="2024-10" db="EMBL/GenBank/DDBJ databases">
        <title>The Natural Products Discovery Center: Release of the First 8490 Sequenced Strains for Exploring Actinobacteria Biosynthetic Diversity.</title>
        <authorList>
            <person name="Kalkreuter E."/>
            <person name="Kautsar S.A."/>
            <person name="Yang D."/>
            <person name="Bader C.D."/>
            <person name="Teijaro C.N."/>
            <person name="Fluegel L."/>
            <person name="Davis C.M."/>
            <person name="Simpson J.R."/>
            <person name="Lauterbach L."/>
            <person name="Steele A.D."/>
            <person name="Gui C."/>
            <person name="Meng S."/>
            <person name="Li G."/>
            <person name="Viehrig K."/>
            <person name="Ye F."/>
            <person name="Su P."/>
            <person name="Kiefer A.F."/>
            <person name="Nichols A."/>
            <person name="Cepeda A.J."/>
            <person name="Yan W."/>
            <person name="Fan B."/>
            <person name="Jiang Y."/>
            <person name="Adhikari A."/>
            <person name="Zheng C.-J."/>
            <person name="Schuster L."/>
            <person name="Cowan T.M."/>
            <person name="Smanski M.J."/>
            <person name="Chevrette M.G."/>
            <person name="De Carvalho L.P.S."/>
            <person name="Shen B."/>
        </authorList>
    </citation>
    <scope>NUCLEOTIDE SEQUENCE [LARGE SCALE GENOMIC DNA]</scope>
    <source>
        <strain evidence="3 4">NPDC048320</strain>
    </source>
</reference>
<dbReference type="RefSeq" id="WP_392819077.1">
    <property type="nucleotide sequence ID" value="NZ_JBICYV010000010.1"/>
</dbReference>
<feature type="domain" description="Fluoroacetyl-CoA-specific thioesterase-like" evidence="2">
    <location>
        <begin position="2"/>
        <end position="105"/>
    </location>
</feature>
<organism evidence="3 4">
    <name type="scientific">Streptomyces cinerochromogenes</name>
    <dbReference type="NCBI Taxonomy" id="66422"/>
    <lineage>
        <taxon>Bacteria</taxon>
        <taxon>Bacillati</taxon>
        <taxon>Actinomycetota</taxon>
        <taxon>Actinomycetes</taxon>
        <taxon>Kitasatosporales</taxon>
        <taxon>Streptomycetaceae</taxon>
        <taxon>Streptomyces</taxon>
    </lineage>
</organism>
<dbReference type="CDD" id="cd03440">
    <property type="entry name" value="hot_dog"/>
    <property type="match status" value="1"/>
</dbReference>
<evidence type="ECO:0000256" key="1">
    <source>
        <dbReference type="SAM" id="MobiDB-lite"/>
    </source>
</evidence>
<name>A0ABW7B710_9ACTN</name>
<dbReference type="Gene3D" id="3.10.129.10">
    <property type="entry name" value="Hotdog Thioesterase"/>
    <property type="match status" value="1"/>
</dbReference>
<comment type="caution">
    <text evidence="3">The sequence shown here is derived from an EMBL/GenBank/DDBJ whole genome shotgun (WGS) entry which is preliminary data.</text>
</comment>
<feature type="region of interest" description="Disordered" evidence="1">
    <location>
        <begin position="109"/>
        <end position="133"/>
    </location>
</feature>
<dbReference type="PANTHER" id="PTHR36934">
    <property type="entry name" value="BLR0278 PROTEIN"/>
    <property type="match status" value="1"/>
</dbReference>
<dbReference type="Pfam" id="PF22636">
    <property type="entry name" value="FlK"/>
    <property type="match status" value="1"/>
</dbReference>
<sequence length="133" mass="13695">MTDADTAVRMGSGDVPVLATPRLIAWMEAATVRAAVPFLGAGRTTVGTAVHVEHLRATGVGGEIEVTAEPASAPTGRRLTFAVRAVDGSGRVVARGEIERAVVDRQRFLARRSDAGPGEGPPDEGPPSDATTP</sequence>
<dbReference type="InterPro" id="IPR054485">
    <property type="entry name" value="FlK-like_dom"/>
</dbReference>
<dbReference type="PANTHER" id="PTHR36934:SF1">
    <property type="entry name" value="THIOESTERASE DOMAIN-CONTAINING PROTEIN"/>
    <property type="match status" value="1"/>
</dbReference>
<dbReference type="SUPFAM" id="SSF54637">
    <property type="entry name" value="Thioesterase/thiol ester dehydrase-isomerase"/>
    <property type="match status" value="1"/>
</dbReference>
<dbReference type="InterPro" id="IPR029069">
    <property type="entry name" value="HotDog_dom_sf"/>
</dbReference>
<proteinExistence type="predicted"/>
<gene>
    <name evidence="3" type="ORF">ACGFZB_21365</name>
</gene>
<evidence type="ECO:0000313" key="4">
    <source>
        <dbReference type="Proteomes" id="UP001604267"/>
    </source>
</evidence>
<accession>A0ABW7B710</accession>
<dbReference type="EMBL" id="JBICYV010000010">
    <property type="protein sequence ID" value="MFG3012969.1"/>
    <property type="molecule type" value="Genomic_DNA"/>
</dbReference>
<dbReference type="Proteomes" id="UP001604267">
    <property type="component" value="Unassembled WGS sequence"/>
</dbReference>